<keyword evidence="6" id="KW-1185">Reference proteome</keyword>
<keyword evidence="2" id="KW-0547">Nucleotide-binding</keyword>
<evidence type="ECO:0000259" key="4">
    <source>
        <dbReference type="PROSITE" id="PS50893"/>
    </source>
</evidence>
<dbReference type="PANTHER" id="PTHR42939:SF1">
    <property type="entry name" value="ABC TRANSPORTER ATP-BINDING PROTEIN ALBC-RELATED"/>
    <property type="match status" value="1"/>
</dbReference>
<proteinExistence type="predicted"/>
<dbReference type="AlphaFoldDB" id="L9X6L0"/>
<dbReference type="InterPro" id="IPR027417">
    <property type="entry name" value="P-loop_NTPase"/>
</dbReference>
<gene>
    <name evidence="5" type="ORF">C493_09543</name>
</gene>
<dbReference type="InterPro" id="IPR003439">
    <property type="entry name" value="ABC_transporter-like_ATP-bd"/>
</dbReference>
<organism evidence="5 6">
    <name type="scientific">Natronolimnohabitans innermongolicus JCM 12255</name>
    <dbReference type="NCBI Taxonomy" id="1227499"/>
    <lineage>
        <taxon>Archaea</taxon>
        <taxon>Methanobacteriati</taxon>
        <taxon>Methanobacteriota</taxon>
        <taxon>Stenosarchaea group</taxon>
        <taxon>Halobacteria</taxon>
        <taxon>Halobacteriales</taxon>
        <taxon>Natrialbaceae</taxon>
        <taxon>Natronolimnohabitans</taxon>
    </lineage>
</organism>
<evidence type="ECO:0000256" key="2">
    <source>
        <dbReference type="ARBA" id="ARBA00022741"/>
    </source>
</evidence>
<evidence type="ECO:0000313" key="6">
    <source>
        <dbReference type="Proteomes" id="UP000011602"/>
    </source>
</evidence>
<comment type="caution">
    <text evidence="5">The sequence shown here is derived from an EMBL/GenBank/DDBJ whole genome shotgun (WGS) entry which is preliminary data.</text>
</comment>
<dbReference type="PANTHER" id="PTHR42939">
    <property type="entry name" value="ABC TRANSPORTER ATP-BINDING PROTEIN ALBC-RELATED"/>
    <property type="match status" value="1"/>
</dbReference>
<protein>
    <submittedName>
        <fullName evidence="5">ABC transporter</fullName>
    </submittedName>
</protein>
<dbReference type="GO" id="GO:0016887">
    <property type="term" value="F:ATP hydrolysis activity"/>
    <property type="evidence" value="ECO:0007669"/>
    <property type="project" value="InterPro"/>
</dbReference>
<dbReference type="InterPro" id="IPR017871">
    <property type="entry name" value="ABC_transporter-like_CS"/>
</dbReference>
<feature type="domain" description="ABC transporter" evidence="4">
    <location>
        <begin position="1"/>
        <end position="186"/>
    </location>
</feature>
<dbReference type="STRING" id="1227499.C493_09543"/>
<accession>L9X6L0</accession>
<reference evidence="5 6" key="1">
    <citation type="journal article" date="2014" name="PLoS Genet.">
        <title>Phylogenetically driven sequencing of extremely halophilic archaea reveals strategies for static and dynamic osmo-response.</title>
        <authorList>
            <person name="Becker E.A."/>
            <person name="Seitzer P.M."/>
            <person name="Tritt A."/>
            <person name="Larsen D."/>
            <person name="Krusor M."/>
            <person name="Yao A.I."/>
            <person name="Wu D."/>
            <person name="Madern D."/>
            <person name="Eisen J.A."/>
            <person name="Darling A.E."/>
            <person name="Facciotti M.T."/>
        </authorList>
    </citation>
    <scope>NUCLEOTIDE SEQUENCE [LARGE SCALE GENOMIC DNA]</scope>
    <source>
        <strain evidence="5 6">JCM 12255</strain>
    </source>
</reference>
<dbReference type="PATRIC" id="fig|1227499.3.peg.1935"/>
<evidence type="ECO:0000256" key="1">
    <source>
        <dbReference type="ARBA" id="ARBA00022448"/>
    </source>
</evidence>
<dbReference type="Proteomes" id="UP000011602">
    <property type="component" value="Unassembled WGS sequence"/>
</dbReference>
<dbReference type="InterPro" id="IPR051782">
    <property type="entry name" value="ABC_Transporter_VariousFunc"/>
</dbReference>
<keyword evidence="3" id="KW-0067">ATP-binding</keyword>
<dbReference type="SUPFAM" id="SSF52540">
    <property type="entry name" value="P-loop containing nucleoside triphosphate hydrolases"/>
    <property type="match status" value="1"/>
</dbReference>
<dbReference type="PROSITE" id="PS50893">
    <property type="entry name" value="ABC_TRANSPORTER_2"/>
    <property type="match status" value="1"/>
</dbReference>
<sequence length="213" mass="23625">MLTTLVRPTAGTARIMGTDVTNRNEVIRHIGYLPDKLPLFEELTAREQLGYLAALNDIPRAVATERAEAYLERFDLVEKADHRIGTYSKGMRQKLGIIQTLLKEPPVLLLDEPTSGLDPRAARTVKDIIAELADGDTTIFLTTHILSVVDELADTVGVIHNGRLVTEGPIERLKRRAESGDERTLEEVFLSVTADHASEWERTETDVSDAAEP</sequence>
<dbReference type="eggNOG" id="arCOG00194">
    <property type="taxonomic scope" value="Archaea"/>
</dbReference>
<evidence type="ECO:0000313" key="5">
    <source>
        <dbReference type="EMBL" id="ELY57061.1"/>
    </source>
</evidence>
<dbReference type="Gene3D" id="3.40.50.300">
    <property type="entry name" value="P-loop containing nucleotide triphosphate hydrolases"/>
    <property type="match status" value="1"/>
</dbReference>
<name>L9X6L0_9EURY</name>
<dbReference type="Pfam" id="PF00005">
    <property type="entry name" value="ABC_tran"/>
    <property type="match status" value="1"/>
</dbReference>
<dbReference type="EMBL" id="AOHZ01000043">
    <property type="protein sequence ID" value="ELY57061.1"/>
    <property type="molecule type" value="Genomic_DNA"/>
</dbReference>
<keyword evidence="1" id="KW-0813">Transport</keyword>
<dbReference type="GO" id="GO:0005524">
    <property type="term" value="F:ATP binding"/>
    <property type="evidence" value="ECO:0007669"/>
    <property type="project" value="UniProtKB-KW"/>
</dbReference>
<evidence type="ECO:0000256" key="3">
    <source>
        <dbReference type="ARBA" id="ARBA00022840"/>
    </source>
</evidence>
<dbReference type="PROSITE" id="PS00211">
    <property type="entry name" value="ABC_TRANSPORTER_1"/>
    <property type="match status" value="1"/>
</dbReference>